<organism evidence="1 2">
    <name type="scientific">Thermofilum adornatum 1505</name>
    <dbReference type="NCBI Taxonomy" id="697581"/>
    <lineage>
        <taxon>Archaea</taxon>
        <taxon>Thermoproteota</taxon>
        <taxon>Thermoprotei</taxon>
        <taxon>Thermofilales</taxon>
        <taxon>Thermofilaceae</taxon>
        <taxon>Thermofilum</taxon>
    </lineage>
</organism>
<gene>
    <name evidence="1" type="ORF">TCARB_0609</name>
</gene>
<sequence length="229" mass="26507">MARLPEQFLEWNYYGRKRLLEKLLSGGMTREMALEFMRHTPVLVTAAEVDGRIEVNGKVVGSGYVASKDYLSEKIKVFREHIKESDEKYNSGVGYDKIEEEHLLRGVKLLLEHIYLEKERADREIDFEVLATVELAKQSPHSSKHTWSLIQKNPRVSLVYYQPPALSYEIKGHASIHLDDQLHEFVTLVHDSFHYTPPQARSDRPVYIIHVEEVYDNSASPKGFGRRLV</sequence>
<dbReference type="KEGG" id="tcb:TCARB_0609"/>
<dbReference type="GeneID" id="16574168"/>
<dbReference type="SUPFAM" id="SSF50475">
    <property type="entry name" value="FMN-binding split barrel"/>
    <property type="match status" value="1"/>
</dbReference>
<dbReference type="STRING" id="697581.TCARB_0609"/>
<evidence type="ECO:0000313" key="2">
    <source>
        <dbReference type="Proteomes" id="UP000266720"/>
    </source>
</evidence>
<accession>A0A3G1A6D3</accession>
<proteinExistence type="predicted"/>
<reference evidence="2" key="1">
    <citation type="book" date="2010" name="EXTREMOPHILES" publisher="0:0-0">
        <title>Complete genome sequences of ten hyperthermophilic archaea reveal their metabolic capabilities and possible ecological roles.</title>
        <editorList>
            <person name="?"/>
        </editorList>
        <authorList>
            <person name="Ravin N.V."/>
            <person name="Mardanov A.V."/>
            <person name="Bonch-Osmolovskaya E.A."/>
            <person name="Skryabin K.G."/>
        </authorList>
    </citation>
    <scope>NUCLEOTIDE SEQUENCE [LARGE SCALE GENOMIC DNA]</scope>
    <source>
        <strain evidence="2">1505</strain>
    </source>
</reference>
<dbReference type="Proteomes" id="UP000266720">
    <property type="component" value="Chromosome"/>
</dbReference>
<evidence type="ECO:0000313" key="1">
    <source>
        <dbReference type="EMBL" id="AJB41665.1"/>
    </source>
</evidence>
<dbReference type="Gene3D" id="2.30.110.10">
    <property type="entry name" value="Electron Transport, Fmn-binding Protein, Chain A"/>
    <property type="match status" value="1"/>
</dbReference>
<dbReference type="AlphaFoldDB" id="A0A3G1A6D3"/>
<dbReference type="EMBL" id="CP007493">
    <property type="protein sequence ID" value="AJB41665.1"/>
    <property type="molecule type" value="Genomic_DNA"/>
</dbReference>
<protein>
    <submittedName>
        <fullName evidence="1">Uncharacterized protein</fullName>
    </submittedName>
</protein>
<name>A0A3G1A6D3_9CREN</name>
<dbReference type="InterPro" id="IPR012349">
    <property type="entry name" value="Split_barrel_FMN-bd"/>
</dbReference>
<dbReference type="RefSeq" id="WP_020963169.1">
    <property type="nucleotide sequence ID" value="NZ_CP007493.1"/>
</dbReference>
<dbReference type="GeneID" id="25406057"/>